<comment type="subcellular location">
    <subcellularLocation>
        <location evidence="1">Cell membrane</location>
        <topology evidence="1">Multi-pass membrane protein</topology>
    </subcellularLocation>
</comment>
<feature type="domain" description="ABC3 transporter permease C-terminal" evidence="7">
    <location>
        <begin position="66"/>
        <end position="187"/>
    </location>
</feature>
<keyword evidence="5 6" id="KW-0472">Membrane</keyword>
<accession>A0A9X5FCZ0</accession>
<evidence type="ECO:0000259" key="7">
    <source>
        <dbReference type="Pfam" id="PF02687"/>
    </source>
</evidence>
<dbReference type="Pfam" id="PF02687">
    <property type="entry name" value="FtsX"/>
    <property type="match status" value="1"/>
</dbReference>
<feature type="transmembrane region" description="Helical" evidence="6">
    <location>
        <begin position="562"/>
        <end position="586"/>
    </location>
</feature>
<evidence type="ECO:0000256" key="6">
    <source>
        <dbReference type="SAM" id="Phobius"/>
    </source>
</evidence>
<keyword evidence="4 6" id="KW-1133">Transmembrane helix</keyword>
<dbReference type="InterPro" id="IPR038766">
    <property type="entry name" value="Membrane_comp_ABC_pdt"/>
</dbReference>
<evidence type="ECO:0000313" key="8">
    <source>
        <dbReference type="EMBL" id="NKX93970.1"/>
    </source>
</evidence>
<feature type="transmembrane region" description="Helical" evidence="6">
    <location>
        <begin position="59"/>
        <end position="87"/>
    </location>
</feature>
<name>A0A9X5FCZ0_9MICO</name>
<feature type="transmembrane region" description="Helical" evidence="6">
    <location>
        <begin position="157"/>
        <end position="175"/>
    </location>
</feature>
<feature type="transmembrane region" description="Helical" evidence="6">
    <location>
        <begin position="518"/>
        <end position="541"/>
    </location>
</feature>
<evidence type="ECO:0000256" key="4">
    <source>
        <dbReference type="ARBA" id="ARBA00022989"/>
    </source>
</evidence>
<dbReference type="AlphaFoldDB" id="A0A9X5FCZ0"/>
<evidence type="ECO:0000313" key="9">
    <source>
        <dbReference type="Proteomes" id="UP000774283"/>
    </source>
</evidence>
<organism evidence="8 9">
    <name type="scientific">Sanguibacter hominis ATCC BAA-789</name>
    <dbReference type="NCBI Taxonomy" id="1312740"/>
    <lineage>
        <taxon>Bacteria</taxon>
        <taxon>Bacillati</taxon>
        <taxon>Actinomycetota</taxon>
        <taxon>Actinomycetes</taxon>
        <taxon>Micrococcales</taxon>
        <taxon>Sanguibacteraceae</taxon>
        <taxon>Sanguibacter</taxon>
    </lineage>
</organism>
<gene>
    <name evidence="8" type="ORF">HF995_11945</name>
</gene>
<evidence type="ECO:0000256" key="3">
    <source>
        <dbReference type="ARBA" id="ARBA00022692"/>
    </source>
</evidence>
<feature type="transmembrane region" description="Helical" evidence="6">
    <location>
        <begin position="115"/>
        <end position="137"/>
    </location>
</feature>
<feature type="transmembrane region" description="Helical" evidence="6">
    <location>
        <begin position="606"/>
        <end position="629"/>
    </location>
</feature>
<evidence type="ECO:0000256" key="5">
    <source>
        <dbReference type="ARBA" id="ARBA00023136"/>
    </source>
</evidence>
<dbReference type="InterPro" id="IPR003838">
    <property type="entry name" value="ABC3_permease_C"/>
</dbReference>
<reference evidence="8 9" key="1">
    <citation type="submission" date="2020-04" db="EMBL/GenBank/DDBJ databases">
        <title>MicrobeNet Type strains.</title>
        <authorList>
            <person name="Nicholson A.C."/>
        </authorList>
    </citation>
    <scope>NUCLEOTIDE SEQUENCE [LARGE SCALE GENOMIC DNA]</scope>
    <source>
        <strain evidence="8 9">ATCC BAA-789</strain>
    </source>
</reference>
<protein>
    <submittedName>
        <fullName evidence="8">FtsX-like permease family protein</fullName>
    </submittedName>
</protein>
<keyword evidence="2" id="KW-1003">Cell membrane</keyword>
<evidence type="ECO:0000256" key="2">
    <source>
        <dbReference type="ARBA" id="ARBA00022475"/>
    </source>
</evidence>
<proteinExistence type="predicted"/>
<sequence length="635" mass="64031">MTTMWFFSRSSARANRASLTGSAIIVALASALLTATGVLLESGLRTGLASDTVGGSAMLLAMVASSFAGTTILIVVFMLSSTIAGALRQRRRELALLRAIGATGSQVRSLVTREVLMVLAVAAPVGAVPGLFGARLLTPALESSGIVPAGYELTLSPVPVVATLLLLVPTCLLAARLASREAVRTSPTAAVQQSQAEPARLGKARIATAVYLTAGGVVLALTPFFLPGIGGTMAGVMSAFLLITAGALAGPAIVAWLAERGLRATAPLGWASGHLALANARGFSRRLTTAVVPLALLIALGTVQSAFDRTTVAAAGEQLTAGLHADLVVDASAGTTAAQVAAVPGVAATFATGVVPADVKIEDDDEEMPLFDSLSWEAGSLAVLPRGAGSDILDLDVREGSVAALDGVDTVAVGRDALFGTGKGYGDTIEVRWPDGEERTATIVAVYGRSLGFGDLVVGEATLAAHGLAAQPDSILVQTAPGAADDVERQLAALGAPVRDVAAHVEAVKGSGASMQDLSMILLLALLGFVTLAGANTLAMLSGQRGGELALLRRTGATGRQLTAMVLVEAVFVIGAAVLLGTVAVLPALVGAGYGMLGTPLPVVDWAMFGGLAAVVAVVALVTTVPITLRRRAAS</sequence>
<evidence type="ECO:0000256" key="1">
    <source>
        <dbReference type="ARBA" id="ARBA00004651"/>
    </source>
</evidence>
<dbReference type="Proteomes" id="UP000774283">
    <property type="component" value="Unassembled WGS sequence"/>
</dbReference>
<dbReference type="PANTHER" id="PTHR30287">
    <property type="entry name" value="MEMBRANE COMPONENT OF PREDICTED ABC SUPERFAMILY METABOLITE UPTAKE TRANSPORTER"/>
    <property type="match status" value="1"/>
</dbReference>
<feature type="transmembrane region" description="Helical" evidence="6">
    <location>
        <begin position="287"/>
        <end position="307"/>
    </location>
</feature>
<dbReference type="PANTHER" id="PTHR30287:SF1">
    <property type="entry name" value="INNER MEMBRANE PROTEIN"/>
    <property type="match status" value="1"/>
</dbReference>
<dbReference type="GO" id="GO:0005886">
    <property type="term" value="C:plasma membrane"/>
    <property type="evidence" value="ECO:0007669"/>
    <property type="project" value="UniProtKB-SubCell"/>
</dbReference>
<feature type="transmembrane region" description="Helical" evidence="6">
    <location>
        <begin position="236"/>
        <end position="258"/>
    </location>
</feature>
<keyword evidence="9" id="KW-1185">Reference proteome</keyword>
<comment type="caution">
    <text evidence="8">The sequence shown here is derived from an EMBL/GenBank/DDBJ whole genome shotgun (WGS) entry which is preliminary data.</text>
</comment>
<feature type="transmembrane region" description="Helical" evidence="6">
    <location>
        <begin position="209"/>
        <end position="230"/>
    </location>
</feature>
<dbReference type="EMBL" id="JAAXOW010000004">
    <property type="protein sequence ID" value="NKX93970.1"/>
    <property type="molecule type" value="Genomic_DNA"/>
</dbReference>
<keyword evidence="3 6" id="KW-0812">Transmembrane</keyword>